<reference evidence="1 2" key="1">
    <citation type="journal article" date="2021" name="Genome Biol.">
        <title>AFLAP: assembly-free linkage analysis pipeline using k-mers from genome sequencing data.</title>
        <authorList>
            <person name="Fletcher K."/>
            <person name="Zhang L."/>
            <person name="Gil J."/>
            <person name="Han R."/>
            <person name="Cavanaugh K."/>
            <person name="Michelmore R."/>
        </authorList>
    </citation>
    <scope>NUCLEOTIDE SEQUENCE [LARGE SCALE GENOMIC DNA]</scope>
    <source>
        <strain evidence="1 2">SF5</strain>
    </source>
</reference>
<sequence length="361" mass="40879">MLSYMAAALGILSPSESSPPSHTSPTNHKNGFKRMSLRLRSRGWLDRENELFILIPRNATATCNIIFFPGDVQDFQTNMATGPFADYSDYAYESVAELLSKKFGNTCNVWIVRPHRFKHGAYSSFDNFLTTNEYGAATKYDATGSSTKHLASLMQNTQILLRRQGVNVSTVLPIRLLGFSKGGIVLNQLVTELVRYSFNKKRSNSGQVRHGSVFASTRQFFAAIQSIHWLDPGNGSLKGTMPLEEAALAVLARYKQVNYLWFLCVHLQLFVHVTPYQYNSRDRAWIKTEVENFIKKMKLRGADSKLIVYNEGGKGSLASHFHILNDFEVDRPSKLNGDRLLRPRSPERINFAFEPKTLIIR</sequence>
<gene>
    <name evidence="1" type="ORF">CCR75_006977</name>
</gene>
<name>A0A976FKZ8_BRELC</name>
<accession>A0A976FKZ8</accession>
<dbReference type="EMBL" id="SHOA02000019">
    <property type="protein sequence ID" value="TDH68737.1"/>
    <property type="molecule type" value="Genomic_DNA"/>
</dbReference>
<proteinExistence type="predicted"/>
<dbReference type="RefSeq" id="XP_067818236.1">
    <property type="nucleotide sequence ID" value="XM_067965041.1"/>
</dbReference>
<dbReference type="PANTHER" id="PTHR31296:SF1">
    <property type="entry name" value="MITOCHONDRIAL PROTEIN C2ORF69"/>
    <property type="match status" value="1"/>
</dbReference>
<evidence type="ECO:0000313" key="1">
    <source>
        <dbReference type="EMBL" id="TDH68737.1"/>
    </source>
</evidence>
<dbReference type="GeneID" id="94350712"/>
<dbReference type="Proteomes" id="UP000294530">
    <property type="component" value="Unassembled WGS sequence"/>
</dbReference>
<dbReference type="OrthoDB" id="419333at2759"/>
<dbReference type="Pfam" id="PF10561">
    <property type="entry name" value="C2orf69"/>
    <property type="match status" value="2"/>
</dbReference>
<dbReference type="InterPro" id="IPR018881">
    <property type="entry name" value="C2orf69_mit"/>
</dbReference>
<dbReference type="AlphaFoldDB" id="A0A976FKZ8"/>
<protein>
    <submittedName>
        <fullName evidence="1">Uncharacterized protein</fullName>
    </submittedName>
</protein>
<comment type="caution">
    <text evidence="1">The sequence shown here is derived from an EMBL/GenBank/DDBJ whole genome shotgun (WGS) entry which is preliminary data.</text>
</comment>
<dbReference type="PANTHER" id="PTHR31296">
    <property type="entry name" value="UPF0565 PROTEIN C2ORF69"/>
    <property type="match status" value="1"/>
</dbReference>
<evidence type="ECO:0000313" key="2">
    <source>
        <dbReference type="Proteomes" id="UP000294530"/>
    </source>
</evidence>
<dbReference type="KEGG" id="blac:94350712"/>
<keyword evidence="2" id="KW-1185">Reference proteome</keyword>
<dbReference type="GO" id="GO:0005739">
    <property type="term" value="C:mitochondrion"/>
    <property type="evidence" value="ECO:0007669"/>
    <property type="project" value="TreeGrafter"/>
</dbReference>
<organism evidence="1 2">
    <name type="scientific">Bremia lactucae</name>
    <name type="common">Lettuce downy mildew</name>
    <dbReference type="NCBI Taxonomy" id="4779"/>
    <lineage>
        <taxon>Eukaryota</taxon>
        <taxon>Sar</taxon>
        <taxon>Stramenopiles</taxon>
        <taxon>Oomycota</taxon>
        <taxon>Peronosporomycetes</taxon>
        <taxon>Peronosporales</taxon>
        <taxon>Peronosporaceae</taxon>
        <taxon>Bremia</taxon>
    </lineage>
</organism>